<proteinExistence type="predicted"/>
<reference evidence="3 4" key="1">
    <citation type="submission" date="2019-12" db="EMBL/GenBank/DDBJ databases">
        <title>Snethiella sp. nov. sp. isolated from sea sand.</title>
        <authorList>
            <person name="Kim J."/>
            <person name="Jeong S.E."/>
            <person name="Jung H.S."/>
            <person name="Jeon C.O."/>
        </authorList>
    </citation>
    <scope>NUCLEOTIDE SEQUENCE [LARGE SCALE GENOMIC DNA]</scope>
    <source>
        <strain evidence="3 4">DP05</strain>
    </source>
</reference>
<dbReference type="RefSeq" id="WP_161314988.1">
    <property type="nucleotide sequence ID" value="NZ_WTUW01000002.1"/>
</dbReference>
<evidence type="ECO:0000256" key="2">
    <source>
        <dbReference type="SAM" id="SignalP"/>
    </source>
</evidence>
<protein>
    <submittedName>
        <fullName evidence="3">Extracellular solute-binding protein</fullName>
    </submittedName>
</protein>
<evidence type="ECO:0000313" key="3">
    <source>
        <dbReference type="EMBL" id="MZR30402.1"/>
    </source>
</evidence>
<dbReference type="GO" id="GO:0030288">
    <property type="term" value="C:outer membrane-bounded periplasmic space"/>
    <property type="evidence" value="ECO:0007669"/>
    <property type="project" value="TreeGrafter"/>
</dbReference>
<gene>
    <name evidence="3" type="ORF">GQE98_07105</name>
</gene>
<evidence type="ECO:0000256" key="1">
    <source>
        <dbReference type="ARBA" id="ARBA00022729"/>
    </source>
</evidence>
<sequence length="349" mass="37828">MTKFDIGRRNFVKGAAALSAGAAFSPALPAWAAGKESVMATWGGDYSRLLGDIVQPISMAADGVGVVFDTGSTSARKTKVIAQANRPRNSLDIVSFGNADMNLMNQNGYLAQLTPKEVPAVVNVFPQFETGYSIPHIYSALVIVYNKDMVTEPKSYKDLWNKEYEGKIGLANALYVQAIIASALAHGGSNENFDPGYEPLLELKNAGAQILPSNESVANAFKSGEIGVTLMWRARAYQWKKLGLPLAFAVPSEGAMPVIFEAAMTRNASNPEAAAVFLNAMLDPKAQAGFAEKMGYIPTVKGADLPKELLETIGFNDSDRENFFKTNYGYNAEQGPRMLEWWNQTFKAA</sequence>
<organism evidence="3 4">
    <name type="scientific">Sneathiella litorea</name>
    <dbReference type="NCBI Taxonomy" id="2606216"/>
    <lineage>
        <taxon>Bacteria</taxon>
        <taxon>Pseudomonadati</taxon>
        <taxon>Pseudomonadota</taxon>
        <taxon>Alphaproteobacteria</taxon>
        <taxon>Sneathiellales</taxon>
        <taxon>Sneathiellaceae</taxon>
        <taxon>Sneathiella</taxon>
    </lineage>
</organism>
<dbReference type="InterPro" id="IPR006059">
    <property type="entry name" value="SBP"/>
</dbReference>
<name>A0A6L8W7A0_9PROT</name>
<dbReference type="PROSITE" id="PS51318">
    <property type="entry name" value="TAT"/>
    <property type="match status" value="1"/>
</dbReference>
<dbReference type="PANTHER" id="PTHR30006:SF2">
    <property type="entry name" value="ABC TRANSPORTER SUBSTRATE-BINDING PROTEIN"/>
    <property type="match status" value="1"/>
</dbReference>
<dbReference type="GO" id="GO:0030975">
    <property type="term" value="F:thiamine binding"/>
    <property type="evidence" value="ECO:0007669"/>
    <property type="project" value="TreeGrafter"/>
</dbReference>
<dbReference type="AlphaFoldDB" id="A0A6L8W7A0"/>
<accession>A0A6L8W7A0</accession>
<keyword evidence="1 2" id="KW-0732">Signal</keyword>
<dbReference type="InterPro" id="IPR006311">
    <property type="entry name" value="TAT_signal"/>
</dbReference>
<keyword evidence="4" id="KW-1185">Reference proteome</keyword>
<evidence type="ECO:0000313" key="4">
    <source>
        <dbReference type="Proteomes" id="UP000476030"/>
    </source>
</evidence>
<dbReference type="EMBL" id="WTUW01000002">
    <property type="protein sequence ID" value="MZR30402.1"/>
    <property type="molecule type" value="Genomic_DNA"/>
</dbReference>
<feature type="chain" id="PRO_5026861053" evidence="2">
    <location>
        <begin position="33"/>
        <end position="349"/>
    </location>
</feature>
<feature type="signal peptide" evidence="2">
    <location>
        <begin position="1"/>
        <end position="32"/>
    </location>
</feature>
<comment type="caution">
    <text evidence="3">The sequence shown here is derived from an EMBL/GenBank/DDBJ whole genome shotgun (WGS) entry which is preliminary data.</text>
</comment>
<dbReference type="Proteomes" id="UP000476030">
    <property type="component" value="Unassembled WGS sequence"/>
</dbReference>
<dbReference type="NCBIfam" id="TIGR01409">
    <property type="entry name" value="TAT_signal_seq"/>
    <property type="match status" value="1"/>
</dbReference>
<dbReference type="GO" id="GO:0015888">
    <property type="term" value="P:thiamine transport"/>
    <property type="evidence" value="ECO:0007669"/>
    <property type="project" value="TreeGrafter"/>
</dbReference>
<dbReference type="GO" id="GO:0030976">
    <property type="term" value="F:thiamine pyrophosphate binding"/>
    <property type="evidence" value="ECO:0007669"/>
    <property type="project" value="TreeGrafter"/>
</dbReference>
<dbReference type="Pfam" id="PF13416">
    <property type="entry name" value="SBP_bac_8"/>
    <property type="match status" value="1"/>
</dbReference>
<dbReference type="PANTHER" id="PTHR30006">
    <property type="entry name" value="THIAMINE-BINDING PERIPLASMIC PROTEIN-RELATED"/>
    <property type="match status" value="1"/>
</dbReference>
<dbReference type="SUPFAM" id="SSF53850">
    <property type="entry name" value="Periplasmic binding protein-like II"/>
    <property type="match status" value="1"/>
</dbReference>
<dbReference type="Gene3D" id="3.40.190.10">
    <property type="entry name" value="Periplasmic binding protein-like II"/>
    <property type="match status" value="2"/>
</dbReference>
<dbReference type="InterPro" id="IPR019546">
    <property type="entry name" value="TAT_signal_bac_arc"/>
</dbReference>